<feature type="compositionally biased region" description="Polar residues" evidence="1">
    <location>
        <begin position="38"/>
        <end position="49"/>
    </location>
</feature>
<name>A0A3S5B249_9PLAT</name>
<dbReference type="AlphaFoldDB" id="A0A3S5B249"/>
<sequence length="96" mass="9699">MNQGVKIFCYLLACMLIFTLATADVTEEPGTDVKETTLGASSEYQSTEPITTTTTGSGGIFGSLISIFGSIFGGPAETKTTPAPTPSTGATASPAA</sequence>
<dbReference type="EMBL" id="CAAALY010010824">
    <property type="protein sequence ID" value="VEL11092.1"/>
    <property type="molecule type" value="Genomic_DNA"/>
</dbReference>
<accession>A0A3S5B249</accession>
<keyword evidence="2" id="KW-0732">Signal</keyword>
<evidence type="ECO:0000313" key="3">
    <source>
        <dbReference type="EMBL" id="VEL11092.1"/>
    </source>
</evidence>
<reference evidence="3" key="1">
    <citation type="submission" date="2018-11" db="EMBL/GenBank/DDBJ databases">
        <authorList>
            <consortium name="Pathogen Informatics"/>
        </authorList>
    </citation>
    <scope>NUCLEOTIDE SEQUENCE</scope>
</reference>
<evidence type="ECO:0000256" key="2">
    <source>
        <dbReference type="SAM" id="SignalP"/>
    </source>
</evidence>
<feature type="region of interest" description="Disordered" evidence="1">
    <location>
        <begin position="28"/>
        <end position="52"/>
    </location>
</feature>
<feature type="chain" id="PRO_5018681914" evidence="2">
    <location>
        <begin position="24"/>
        <end position="96"/>
    </location>
</feature>
<feature type="region of interest" description="Disordered" evidence="1">
    <location>
        <begin position="75"/>
        <end position="96"/>
    </location>
</feature>
<keyword evidence="4" id="KW-1185">Reference proteome</keyword>
<feature type="signal peptide" evidence="2">
    <location>
        <begin position="1"/>
        <end position="23"/>
    </location>
</feature>
<proteinExistence type="predicted"/>
<evidence type="ECO:0000256" key="1">
    <source>
        <dbReference type="SAM" id="MobiDB-lite"/>
    </source>
</evidence>
<evidence type="ECO:0000313" key="4">
    <source>
        <dbReference type="Proteomes" id="UP000784294"/>
    </source>
</evidence>
<protein>
    <submittedName>
        <fullName evidence="3">Uncharacterized protein</fullName>
    </submittedName>
</protein>
<dbReference type="Proteomes" id="UP000784294">
    <property type="component" value="Unassembled WGS sequence"/>
</dbReference>
<organism evidence="3 4">
    <name type="scientific">Protopolystoma xenopodis</name>
    <dbReference type="NCBI Taxonomy" id="117903"/>
    <lineage>
        <taxon>Eukaryota</taxon>
        <taxon>Metazoa</taxon>
        <taxon>Spiralia</taxon>
        <taxon>Lophotrochozoa</taxon>
        <taxon>Platyhelminthes</taxon>
        <taxon>Monogenea</taxon>
        <taxon>Polyopisthocotylea</taxon>
        <taxon>Polystomatidea</taxon>
        <taxon>Polystomatidae</taxon>
        <taxon>Protopolystoma</taxon>
    </lineage>
</organism>
<gene>
    <name evidence="3" type="ORF">PXEA_LOCUS4532</name>
</gene>
<comment type="caution">
    <text evidence="3">The sequence shown here is derived from an EMBL/GenBank/DDBJ whole genome shotgun (WGS) entry which is preliminary data.</text>
</comment>